<gene>
    <name evidence="2" type="ORF">CCZ37_08530</name>
</gene>
<dbReference type="KEGG" id="vqi:CCZ37_08530"/>
<reference evidence="2 3" key="1">
    <citation type="submission" date="2017-08" db="EMBL/GenBank/DDBJ databases">
        <title>The Vibrio qinghaiensis sp.-Q67 is a luminous bacteria isolated firstly from Qinghai lake, Qinghai province, China, which has been proved to be very sensitive to detect environmental and food pollutants. Therefore, complete genome analysis of V. qinghaiensis sp.-Q67 highlights the potential application of this strain on detection of hazards in the contaminated environments.</title>
        <authorList>
            <person name="Gong L."/>
        </authorList>
    </citation>
    <scope>NUCLEOTIDE SEQUENCE [LARGE SCALE GENOMIC DNA]</scope>
    <source>
        <strain evidence="2 3">Q67</strain>
    </source>
</reference>
<proteinExistence type="predicted"/>
<dbReference type="InterPro" id="IPR053196">
    <property type="entry name" value="Lipoprotein_YbaY-like"/>
</dbReference>
<dbReference type="EMBL" id="CP022741">
    <property type="protein sequence ID" value="ASU22635.1"/>
    <property type="molecule type" value="Genomic_DNA"/>
</dbReference>
<dbReference type="Pfam" id="PF09619">
    <property type="entry name" value="YscW"/>
    <property type="match status" value="1"/>
</dbReference>
<evidence type="ECO:0000313" key="3">
    <source>
        <dbReference type="Proteomes" id="UP000215148"/>
    </source>
</evidence>
<organism evidence="2 3">
    <name type="scientific">Vibrio qinghaiensis</name>
    <dbReference type="NCBI Taxonomy" id="2025808"/>
    <lineage>
        <taxon>Bacteria</taxon>
        <taxon>Pseudomonadati</taxon>
        <taxon>Pseudomonadota</taxon>
        <taxon>Gammaproteobacteria</taxon>
        <taxon>Vibrionales</taxon>
        <taxon>Vibrionaceae</taxon>
        <taxon>Vibrio</taxon>
    </lineage>
</organism>
<feature type="signal peptide" evidence="1">
    <location>
        <begin position="1"/>
        <end position="22"/>
    </location>
</feature>
<dbReference type="Proteomes" id="UP000215148">
    <property type="component" value="Chromosome 1"/>
</dbReference>
<evidence type="ECO:0000256" key="1">
    <source>
        <dbReference type="SAM" id="SignalP"/>
    </source>
</evidence>
<accession>A0A223MYJ7</accession>
<name>A0A223MYJ7_9VIBR</name>
<sequence length="143" mass="15895">MKKALLLIMSSVLGLILVGCQSAPKPTSSESNIQSIMGTVSYRERIALPDKALVTITLQDVSLADAPAKVIAKHRFETNGMQVPLEFDLAFDNRKIDARHRYSVSARIEVDGKLRFITDTHYAVITDENNTKRVDLRLVGVKQ</sequence>
<dbReference type="AlphaFoldDB" id="A0A223MYJ7"/>
<feature type="chain" id="PRO_5011296335" evidence="1">
    <location>
        <begin position="23"/>
        <end position="143"/>
    </location>
</feature>
<dbReference type="RefSeq" id="WP_010319992.1">
    <property type="nucleotide sequence ID" value="NZ_CAWNHI010000001.1"/>
</dbReference>
<dbReference type="PANTHER" id="PTHR38013:SF1">
    <property type="entry name" value="GLYCOPROTEIN_POLYSACCHARIDE METABOLISM"/>
    <property type="match status" value="1"/>
</dbReference>
<dbReference type="PROSITE" id="PS51257">
    <property type="entry name" value="PROKAR_LIPOPROTEIN"/>
    <property type="match status" value="1"/>
</dbReference>
<keyword evidence="1" id="KW-0732">Signal</keyword>
<keyword evidence="3" id="KW-1185">Reference proteome</keyword>
<dbReference type="InterPro" id="IPR039366">
    <property type="entry name" value="Pilotin"/>
</dbReference>
<protein>
    <submittedName>
        <fullName evidence="2">Lipo-like protein</fullName>
    </submittedName>
</protein>
<dbReference type="PANTHER" id="PTHR38013">
    <property type="entry name" value="GLYCOPROTEIN/POLYSACCHARIDE METABOLISM"/>
    <property type="match status" value="1"/>
</dbReference>
<evidence type="ECO:0000313" key="2">
    <source>
        <dbReference type="EMBL" id="ASU22635.1"/>
    </source>
</evidence>